<gene>
    <name evidence="3" type="ORF">JM93_01203</name>
</gene>
<feature type="compositionally biased region" description="Low complexity" evidence="1">
    <location>
        <begin position="1200"/>
        <end position="1209"/>
    </location>
</feature>
<feature type="compositionally biased region" description="Acidic residues" evidence="1">
    <location>
        <begin position="1159"/>
        <end position="1168"/>
    </location>
</feature>
<dbReference type="PANTHER" id="PTHR30441:SF4">
    <property type="entry name" value="PROTEIN ASMA"/>
    <property type="match status" value="1"/>
</dbReference>
<dbReference type="Proteomes" id="UP000320593">
    <property type="component" value="Unassembled WGS sequence"/>
</dbReference>
<dbReference type="InterPro" id="IPR052894">
    <property type="entry name" value="AsmA-related"/>
</dbReference>
<name>A0A562T9I6_9HYPH</name>
<protein>
    <submittedName>
        <fullName evidence="3">AsmA-like protein</fullName>
    </submittedName>
</protein>
<feature type="region of interest" description="Disordered" evidence="1">
    <location>
        <begin position="1248"/>
        <end position="1346"/>
    </location>
</feature>
<comment type="caution">
    <text evidence="3">The sequence shown here is derived from an EMBL/GenBank/DDBJ whole genome shotgun (WGS) entry which is preliminary data.</text>
</comment>
<organism evidence="3 4">
    <name type="scientific">Roseibium hamelinense</name>
    <dbReference type="NCBI Taxonomy" id="150831"/>
    <lineage>
        <taxon>Bacteria</taxon>
        <taxon>Pseudomonadati</taxon>
        <taxon>Pseudomonadota</taxon>
        <taxon>Alphaproteobacteria</taxon>
        <taxon>Hyphomicrobiales</taxon>
        <taxon>Stappiaceae</taxon>
        <taxon>Roseibium</taxon>
    </lineage>
</organism>
<feature type="compositionally biased region" description="Polar residues" evidence="1">
    <location>
        <begin position="1248"/>
        <end position="1262"/>
    </location>
</feature>
<dbReference type="Pfam" id="PF05170">
    <property type="entry name" value="AsmA"/>
    <property type="match status" value="2"/>
</dbReference>
<accession>A0A562T9I6</accession>
<dbReference type="PANTHER" id="PTHR30441">
    <property type="entry name" value="DUF748 DOMAIN-CONTAINING PROTEIN"/>
    <property type="match status" value="1"/>
</dbReference>
<evidence type="ECO:0000259" key="2">
    <source>
        <dbReference type="Pfam" id="PF05170"/>
    </source>
</evidence>
<proteinExistence type="predicted"/>
<evidence type="ECO:0000313" key="4">
    <source>
        <dbReference type="Proteomes" id="UP000320593"/>
    </source>
</evidence>
<feature type="region of interest" description="Disordered" evidence="1">
    <location>
        <begin position="1148"/>
        <end position="1209"/>
    </location>
</feature>
<dbReference type="PIRSF" id="PIRSF034039">
    <property type="entry name" value="UCP034039"/>
    <property type="match status" value="1"/>
</dbReference>
<reference evidence="3 4" key="1">
    <citation type="submission" date="2019-07" db="EMBL/GenBank/DDBJ databases">
        <title>Genomic Encyclopedia of Archaeal and Bacterial Type Strains, Phase II (KMG-II): from individual species to whole genera.</title>
        <authorList>
            <person name="Goeker M."/>
        </authorList>
    </citation>
    <scope>NUCLEOTIDE SEQUENCE [LARGE SCALE GENOMIC DNA]</scope>
    <source>
        <strain evidence="3 4">ATCC BAA-252</strain>
    </source>
</reference>
<dbReference type="EMBL" id="VLLF01000002">
    <property type="protein sequence ID" value="TWI90225.1"/>
    <property type="molecule type" value="Genomic_DNA"/>
</dbReference>
<sequence>MLVTALVGPFFVDWTVYRSTFESYAERVLGHKVTVLGEADLRLLPSPAITFSDVRVGAAEDPLLVVSSFDMRVELPPLMKGEIRVLDMTLDRPHLTVSLDEDGRLDWLTAMSSGGMLAELPPDNVTFEKVSVVDGAVSVVDARSGEVHRLENAQLALSARSLAGPYKVDGTFLHNRAPYTVGVATGRRQADGALRVKAQLTPTNVPLDLAVDGLLSHSEEVPTYKGTFNLVSLSFDEQVSRTWQTSGNFDADVEGIAIPEFEFRFGPEDRLLGADGSADLHFAGKRRFEIRARAKQLDLDRLLGGGPQEPAKLSSLSSDLSASLKNVPMPDMEGVLALDFPAVVVGGGLVQDVKLDLETMLGGWRVARFAARAPGRTTFATQGDLGLSPNTTYRGRLSVSSEQPGALVSWWQQSETGSTTIQPIALEGRVTVVPDGAALDDLDLSLAGAEARGGISYQVPKTGSPVLDLTLDAQKLNFDEAEVLAGLLLPLLQDGPDLAEGRERAADIAVQLRAREVSVRGIDGKSLSLQAAYSGGDLRIDRLVARDFAGADVDVSGEVDALLSAPEGRLSGSLDARDLTGIIALVEGMAPDHPLTARLRRAAPFLVPTAFEGELSAAAKGSSSDVRLALNGSAGSAELTLSGAFNGRVDAWPQAQIDLDALLSGPSGSTLLQQIGLDILPVDSLSAGQISVRASGRPENGLSTTVSAEIGGSSLKGEGQVVLGQDEPVSYELDVSASSPDLTPFALAVGRVLPIMSGDIPARIVFQATGNGSEISVFELDGEIAGVSFFGGIAGRLSPLSGEAYRRLTGSVDVSELDLKALSEAVLGPDQWYSAGDGTSIWPTSAFGAPLLADTDLSLSLTTGLMQFDDMANVENVTAALRLTPDYLRLEGITGNYADGKLEAALTIRRTGAEGAFSGRIKLSNADVSDLVWRRAGRPVGSGLLDLFVEAEGAGRSISSMISGLTGGGTFEVSNGSLRGINPQAFPLVMRAVDAGLELRDDRIRDLFLSHMDTGNLAFSNLEGTITIVGGRANARNISVDAERAEVFGSAELDLNTWELDSDFSLTVDPGEEAVTGAEPQVGLLFQGDASSPGRQVDIAPFTAYLTLRAFEKEVERVEKLQSEILENDKFLRELRRLKEERARRAREAEAAAQAAEEAAGESEDLPVEDTQTGIPQETEDPGADRAALPVPVPLPATAPPAEAETAVTPGVDFADQIRSVLGRVNTRQPNAVETGEADIQTDAITGSLPATLQPGTSSNSLDAGLAPIDPPQAVPARGFEGTDNLDSPQTIEDVLARDIGLPPEAVGGPPDPVINASPDPQDPLAARRQFLNQQPDNDNARPRYRTLPNGLVFEIPN</sequence>
<evidence type="ECO:0000256" key="1">
    <source>
        <dbReference type="SAM" id="MobiDB-lite"/>
    </source>
</evidence>
<keyword evidence="4" id="KW-1185">Reference proteome</keyword>
<dbReference type="GO" id="GO:0090313">
    <property type="term" value="P:regulation of protein targeting to membrane"/>
    <property type="evidence" value="ECO:0007669"/>
    <property type="project" value="TreeGrafter"/>
</dbReference>
<dbReference type="InterPro" id="IPR007844">
    <property type="entry name" value="AsmA"/>
</dbReference>
<dbReference type="GO" id="GO:0005886">
    <property type="term" value="C:plasma membrane"/>
    <property type="evidence" value="ECO:0007669"/>
    <property type="project" value="TreeGrafter"/>
</dbReference>
<feature type="domain" description="AsmA" evidence="2">
    <location>
        <begin position="2"/>
        <end position="155"/>
    </location>
</feature>
<dbReference type="InterPro" id="IPR017023">
    <property type="entry name" value="UCP034039"/>
</dbReference>
<evidence type="ECO:0000313" key="3">
    <source>
        <dbReference type="EMBL" id="TWI90225.1"/>
    </source>
</evidence>
<feature type="domain" description="AsmA" evidence="2">
    <location>
        <begin position="835"/>
        <end position="982"/>
    </location>
</feature>